<protein>
    <recommendedName>
        <fullName evidence="6">Cilia- and flagella-associated protein 53</fullName>
    </recommendedName>
</protein>
<evidence type="ECO:0000256" key="5">
    <source>
        <dbReference type="ARBA" id="ARBA00033747"/>
    </source>
</evidence>
<evidence type="ECO:0000256" key="1">
    <source>
        <dbReference type="ARBA" id="ARBA00004138"/>
    </source>
</evidence>
<comment type="similarity">
    <text evidence="5">Belongs to the CFAP53 family.</text>
</comment>
<evidence type="ECO:0000259" key="8">
    <source>
        <dbReference type="Pfam" id="PF13868"/>
    </source>
</evidence>
<accession>A0A7S0KEV0</accession>
<evidence type="ECO:0000256" key="4">
    <source>
        <dbReference type="ARBA" id="ARBA00023273"/>
    </source>
</evidence>
<dbReference type="InterPro" id="IPR043596">
    <property type="entry name" value="CFAP53/TCHP"/>
</dbReference>
<dbReference type="GO" id="GO:0005929">
    <property type="term" value="C:cilium"/>
    <property type="evidence" value="ECO:0007669"/>
    <property type="project" value="UniProtKB-SubCell"/>
</dbReference>
<evidence type="ECO:0000256" key="6">
    <source>
        <dbReference type="ARBA" id="ARBA00033773"/>
    </source>
</evidence>
<evidence type="ECO:0000256" key="3">
    <source>
        <dbReference type="ARBA" id="ARBA00023069"/>
    </source>
</evidence>
<feature type="coiled-coil region" evidence="7">
    <location>
        <begin position="289"/>
        <end position="355"/>
    </location>
</feature>
<name>A0A7S0KEV0_MICPS</name>
<evidence type="ECO:0000313" key="9">
    <source>
        <dbReference type="EMBL" id="CAD8577618.1"/>
    </source>
</evidence>
<proteinExistence type="inferred from homology"/>
<evidence type="ECO:0000256" key="7">
    <source>
        <dbReference type="SAM" id="Coils"/>
    </source>
</evidence>
<sequence>MFTTRPPADFRIQKMRAADEKSNQMQAYVKSWKTKEFGAVWEHNSNNMIARNQFKQRFEALKAQAEANVDARRRKLAAKLHAEELALQNELVANQVTPEERRAALERRALDLVRRREEERVAFAEQMLYRQWRDGCDGVRQGDSNAQLRAALEGRSSQLEEKAAARETAAREHAAFEVMYEAERLKKEERHAREMADIKNKAGEAVRVLDQQVAENRKLRAEKAEAAKREVVEMKSRWAAEEARHDADIAAKLAKNMRIGEDLKVFKAARQAELAAIKEREEAIDRELLEEAMRQKAEEEAREAELKERKKEQDAIYRTHLAALLQKDGEDESERDRLVAEQQALYEAKRQAEKDRAEAARAKLMAEVHADRERQLAQHAVAREMAAEAKITDKLRMREELAEMEAVEEEHKARVHAQRMKNRLDIEAQIQYKDSLARKQKEDARQAWEGALQAEKDYQSMIDFDAAQARPAVPNYGRKSTAWYH</sequence>
<dbReference type="Pfam" id="PF13868">
    <property type="entry name" value="TPH"/>
    <property type="match status" value="1"/>
</dbReference>
<dbReference type="PANTHER" id="PTHR31183">
    <property type="entry name" value="TRICHOPLEIN KERATIN FILAMENT-BINDING PROTEIN FAMILY MEMBER"/>
    <property type="match status" value="1"/>
</dbReference>
<keyword evidence="2 7" id="KW-0175">Coiled coil</keyword>
<reference evidence="9" key="1">
    <citation type="submission" date="2021-01" db="EMBL/GenBank/DDBJ databases">
        <authorList>
            <person name="Corre E."/>
            <person name="Pelletier E."/>
            <person name="Niang G."/>
            <person name="Scheremetjew M."/>
            <person name="Finn R."/>
            <person name="Kale V."/>
            <person name="Holt S."/>
            <person name="Cochrane G."/>
            <person name="Meng A."/>
            <person name="Brown T."/>
            <person name="Cohen L."/>
        </authorList>
    </citation>
    <scope>NUCLEOTIDE SEQUENCE</scope>
    <source>
        <strain evidence="9">CCMP494</strain>
    </source>
</reference>
<comment type="subcellular location">
    <subcellularLocation>
        <location evidence="1">Cell projection</location>
        <location evidence="1">Cilium</location>
    </subcellularLocation>
</comment>
<organism evidence="9">
    <name type="scientific">Micromonas pusilla</name>
    <name type="common">Picoplanktonic green alga</name>
    <name type="synonym">Chromulina pusilla</name>
    <dbReference type="NCBI Taxonomy" id="38833"/>
    <lineage>
        <taxon>Eukaryota</taxon>
        <taxon>Viridiplantae</taxon>
        <taxon>Chlorophyta</taxon>
        <taxon>Mamiellophyceae</taxon>
        <taxon>Mamiellales</taxon>
        <taxon>Mamiellaceae</taxon>
        <taxon>Micromonas</taxon>
    </lineage>
</organism>
<dbReference type="AlphaFoldDB" id="A0A7S0KEV0"/>
<gene>
    <name evidence="9" type="ORF">MSP1404_LOCUS1292</name>
</gene>
<feature type="domain" description="Trichohyalin-plectin-homology" evidence="8">
    <location>
        <begin position="133"/>
        <end position="463"/>
    </location>
</feature>
<keyword evidence="3" id="KW-0969">Cilium</keyword>
<keyword evidence="4" id="KW-0966">Cell projection</keyword>
<evidence type="ECO:0000256" key="2">
    <source>
        <dbReference type="ARBA" id="ARBA00023054"/>
    </source>
</evidence>
<dbReference type="InterPro" id="IPR043597">
    <property type="entry name" value="TPH_dom"/>
</dbReference>
<dbReference type="PANTHER" id="PTHR31183:SF1">
    <property type="entry name" value="CILIA- AND FLAGELLA-ASSOCIATED PROTEIN 53"/>
    <property type="match status" value="1"/>
</dbReference>
<dbReference type="EMBL" id="HBEV01001627">
    <property type="protein sequence ID" value="CAD8577618.1"/>
    <property type="molecule type" value="Transcribed_RNA"/>
</dbReference>